<feature type="compositionally biased region" description="Low complexity" evidence="3">
    <location>
        <begin position="35"/>
        <end position="50"/>
    </location>
</feature>
<feature type="signal peptide" evidence="4">
    <location>
        <begin position="1"/>
        <end position="28"/>
    </location>
</feature>
<dbReference type="InterPro" id="IPR001258">
    <property type="entry name" value="NHL_repeat"/>
</dbReference>
<keyword evidence="6" id="KW-1185">Reference proteome</keyword>
<dbReference type="PANTHER" id="PTHR13833:SF71">
    <property type="entry name" value="NHL DOMAIN-CONTAINING PROTEIN"/>
    <property type="match status" value="1"/>
</dbReference>
<dbReference type="InterPro" id="IPR036179">
    <property type="entry name" value="Ig-like_dom_sf"/>
</dbReference>
<dbReference type="InterPro" id="IPR011042">
    <property type="entry name" value="6-blade_b-propeller_TolB-like"/>
</dbReference>
<dbReference type="SUPFAM" id="SSF48726">
    <property type="entry name" value="Immunoglobulin"/>
    <property type="match status" value="1"/>
</dbReference>
<name>A0A5B0GTE9_9BURK</name>
<feature type="repeat" description="NHL" evidence="2">
    <location>
        <begin position="158"/>
        <end position="188"/>
    </location>
</feature>
<dbReference type="InterPro" id="IPR013783">
    <property type="entry name" value="Ig-like_fold"/>
</dbReference>
<comment type="caution">
    <text evidence="5">The sequence shown here is derived from an EMBL/GenBank/DDBJ whole genome shotgun (WGS) entry which is preliminary data.</text>
</comment>
<evidence type="ECO:0000256" key="1">
    <source>
        <dbReference type="ARBA" id="ARBA00022737"/>
    </source>
</evidence>
<protein>
    <recommendedName>
        <fullName evidence="7">NHL repeat-containing protein</fullName>
    </recommendedName>
</protein>
<proteinExistence type="predicted"/>
<keyword evidence="4" id="KW-0732">Signal</keyword>
<dbReference type="EMBL" id="VTUZ01000020">
    <property type="protein sequence ID" value="KAA1006198.1"/>
    <property type="molecule type" value="Genomic_DNA"/>
</dbReference>
<dbReference type="PANTHER" id="PTHR13833">
    <property type="match status" value="1"/>
</dbReference>
<dbReference type="SUPFAM" id="SSF101898">
    <property type="entry name" value="NHL repeat"/>
    <property type="match status" value="1"/>
</dbReference>
<dbReference type="Proteomes" id="UP000325273">
    <property type="component" value="Unassembled WGS sequence"/>
</dbReference>
<keyword evidence="1" id="KW-0677">Repeat</keyword>
<evidence type="ECO:0008006" key="7">
    <source>
        <dbReference type="Google" id="ProtNLM"/>
    </source>
</evidence>
<dbReference type="Gene3D" id="2.120.10.30">
    <property type="entry name" value="TolB, C-terminal domain"/>
    <property type="match status" value="3"/>
</dbReference>
<dbReference type="PROSITE" id="PS51257">
    <property type="entry name" value="PROKAR_LIPOPROTEIN"/>
    <property type="match status" value="1"/>
</dbReference>
<accession>A0A5B0GTE9</accession>
<evidence type="ECO:0000256" key="4">
    <source>
        <dbReference type="SAM" id="SignalP"/>
    </source>
</evidence>
<feature type="chain" id="PRO_5022950843" description="NHL repeat-containing protein" evidence="4">
    <location>
        <begin position="29"/>
        <end position="471"/>
    </location>
</feature>
<evidence type="ECO:0000256" key="3">
    <source>
        <dbReference type="SAM" id="MobiDB-lite"/>
    </source>
</evidence>
<dbReference type="Pfam" id="PF01436">
    <property type="entry name" value="NHL"/>
    <property type="match status" value="1"/>
</dbReference>
<reference evidence="5 6" key="1">
    <citation type="submission" date="2019-08" db="EMBL/GenBank/DDBJ databases">
        <title>Paraburkholderia sp. DCY113.</title>
        <authorList>
            <person name="Kang J."/>
        </authorList>
    </citation>
    <scope>NUCLEOTIDE SEQUENCE [LARGE SCALE GENOMIC DNA]</scope>
    <source>
        <strain evidence="5 6">DCY113</strain>
    </source>
</reference>
<dbReference type="PROSITE" id="PS51125">
    <property type="entry name" value="NHL"/>
    <property type="match status" value="1"/>
</dbReference>
<organism evidence="5 6">
    <name type="scientific">Paraburkholderia panacisoli</name>
    <dbReference type="NCBI Taxonomy" id="2603818"/>
    <lineage>
        <taxon>Bacteria</taxon>
        <taxon>Pseudomonadati</taxon>
        <taxon>Pseudomonadota</taxon>
        <taxon>Betaproteobacteria</taxon>
        <taxon>Burkholderiales</taxon>
        <taxon>Burkholderiaceae</taxon>
        <taxon>Paraburkholderia</taxon>
    </lineage>
</organism>
<evidence type="ECO:0000256" key="2">
    <source>
        <dbReference type="PROSITE-ProRule" id="PRU00504"/>
    </source>
</evidence>
<evidence type="ECO:0000313" key="5">
    <source>
        <dbReference type="EMBL" id="KAA1006198.1"/>
    </source>
</evidence>
<sequence>MHNHLDRVALRRVRIAGLWAALMLSACGGSGGGSDNTPGTSTASTPPTISNQPADTTVAADSTARLFVVASGNGPYIYQWRKNGAPIAGATSSTLTTTPVAVADTGARFDVIVTNAGGSVTSRSATLDVTLHAGANRLVGQPNDAGTTDGAGADEALFNQPHGLAVNRSGEIYVGDTNNFTVRKVAKDYSVSLLAGVPGTSGYEDGPGVTALFGGVGKTVSLLQPATPGAPVEYTTDAFVSGPSSLALDSAGNIVLTDHANNVIRKITPQGVVSTLFGKARTPGMLAGPPATALINRTSVLTVEKVSGWVYFDDFQYPQSFIRRASSFDVDSGRPTSSSTVDPLVSGLAVDSQENVFFITQSSNQLLKLAVDGSTTIVAGSGISESVDGQGRAASLCHPSALVRNEDGSFFVYDGCSRRIRKVSATGAVTTVVDLTETLGIESPVLGMDIYAAGQTLVISARNALYLVPVN</sequence>
<feature type="region of interest" description="Disordered" evidence="3">
    <location>
        <begin position="30"/>
        <end position="54"/>
    </location>
</feature>
<gene>
    <name evidence="5" type="ORF">FVF58_26810</name>
</gene>
<evidence type="ECO:0000313" key="6">
    <source>
        <dbReference type="Proteomes" id="UP000325273"/>
    </source>
</evidence>
<dbReference type="Gene3D" id="2.60.40.10">
    <property type="entry name" value="Immunoglobulins"/>
    <property type="match status" value="1"/>
</dbReference>
<dbReference type="AlphaFoldDB" id="A0A5B0GTE9"/>